<protein>
    <submittedName>
        <fullName evidence="5">Glycerol kinase</fullName>
    </submittedName>
</protein>
<dbReference type="InterPro" id="IPR043129">
    <property type="entry name" value="ATPase_NBD"/>
</dbReference>
<reference evidence="5 6" key="1">
    <citation type="submission" date="2020-01" db="EMBL/GenBank/DDBJ databases">
        <title>Genetics and antimicrobial susceptibilities of Nocardia species isolated from the soil; a comparison with species isolated from humans.</title>
        <authorList>
            <person name="Carrasco G."/>
            <person name="Monzon S."/>
            <person name="Sansegundo M."/>
            <person name="Garcia E."/>
            <person name="Garrido N."/>
            <person name="Medina M.J."/>
            <person name="Villalon P."/>
            <person name="Ramirez-Arocha A.C."/>
            <person name="Jimenez P."/>
            <person name="Cuesta I."/>
            <person name="Valdezate S."/>
        </authorList>
    </citation>
    <scope>NUCLEOTIDE SEQUENCE [LARGE SCALE GENOMIC DNA]</scope>
    <source>
        <strain evidence="5 6">CNM20110649</strain>
    </source>
</reference>
<keyword evidence="2" id="KW-0808">Transferase</keyword>
<evidence type="ECO:0000313" key="5">
    <source>
        <dbReference type="EMBL" id="NEW59576.1"/>
    </source>
</evidence>
<evidence type="ECO:0000256" key="1">
    <source>
        <dbReference type="ARBA" id="ARBA00009156"/>
    </source>
</evidence>
<gene>
    <name evidence="5" type="ORF">GV794_28715</name>
</gene>
<dbReference type="EMBL" id="JAAGUX010000123">
    <property type="protein sequence ID" value="NEW59576.1"/>
    <property type="molecule type" value="Genomic_DNA"/>
</dbReference>
<dbReference type="PANTHER" id="PTHR10196">
    <property type="entry name" value="SUGAR KINASE"/>
    <property type="match status" value="1"/>
</dbReference>
<dbReference type="Gene3D" id="3.30.420.40">
    <property type="match status" value="1"/>
</dbReference>
<dbReference type="PANTHER" id="PTHR10196:SF69">
    <property type="entry name" value="GLYCEROL KINASE"/>
    <property type="match status" value="1"/>
</dbReference>
<evidence type="ECO:0000256" key="2">
    <source>
        <dbReference type="ARBA" id="ARBA00022679"/>
    </source>
</evidence>
<comment type="caution">
    <text evidence="5">The sequence shown here is derived from an EMBL/GenBank/DDBJ whole genome shotgun (WGS) entry which is preliminary data.</text>
</comment>
<proteinExistence type="inferred from homology"/>
<keyword evidence="3 5" id="KW-0418">Kinase</keyword>
<keyword evidence="6" id="KW-1185">Reference proteome</keyword>
<feature type="domain" description="Carbohydrate kinase FGGY N-terminal" evidence="4">
    <location>
        <begin position="11"/>
        <end position="87"/>
    </location>
</feature>
<dbReference type="InterPro" id="IPR018484">
    <property type="entry name" value="FGGY_N"/>
</dbReference>
<accession>A0ABX0CSW6</accession>
<feature type="non-terminal residue" evidence="5">
    <location>
        <position position="87"/>
    </location>
</feature>
<comment type="similarity">
    <text evidence="1">Belongs to the FGGY kinase family.</text>
</comment>
<evidence type="ECO:0000313" key="6">
    <source>
        <dbReference type="Proteomes" id="UP000470876"/>
    </source>
</evidence>
<evidence type="ECO:0000256" key="3">
    <source>
        <dbReference type="ARBA" id="ARBA00022777"/>
    </source>
</evidence>
<sequence length="87" mass="9181">MSAAGRSTNRYVLAIDQGTTSSRAIVYDAAGQLVSVAQREHRQLYPAAGHVEHDAAEVRRNVEGLIGRVITAAGIQARQVVGLGIAN</sequence>
<dbReference type="GO" id="GO:0016301">
    <property type="term" value="F:kinase activity"/>
    <property type="evidence" value="ECO:0007669"/>
    <property type="project" value="UniProtKB-KW"/>
</dbReference>
<dbReference type="RefSeq" id="WP_256671742.1">
    <property type="nucleotide sequence ID" value="NZ_JAAGUX010000123.1"/>
</dbReference>
<organism evidence="5 6">
    <name type="scientific">Nocardia cyriacigeorgica</name>
    <dbReference type="NCBI Taxonomy" id="135487"/>
    <lineage>
        <taxon>Bacteria</taxon>
        <taxon>Bacillati</taxon>
        <taxon>Actinomycetota</taxon>
        <taxon>Actinomycetes</taxon>
        <taxon>Mycobacteriales</taxon>
        <taxon>Nocardiaceae</taxon>
        <taxon>Nocardia</taxon>
    </lineage>
</organism>
<dbReference type="Pfam" id="PF00370">
    <property type="entry name" value="FGGY_N"/>
    <property type="match status" value="1"/>
</dbReference>
<evidence type="ECO:0000259" key="4">
    <source>
        <dbReference type="Pfam" id="PF00370"/>
    </source>
</evidence>
<dbReference type="Proteomes" id="UP000470876">
    <property type="component" value="Unassembled WGS sequence"/>
</dbReference>
<name>A0ABX0CSW6_9NOCA</name>
<dbReference type="SUPFAM" id="SSF53067">
    <property type="entry name" value="Actin-like ATPase domain"/>
    <property type="match status" value="1"/>
</dbReference>